<evidence type="ECO:0000313" key="2">
    <source>
        <dbReference type="Proteomes" id="UP000008851"/>
    </source>
</evidence>
<name>G7TG35_XANOB</name>
<reference evidence="1 2" key="1">
    <citation type="journal article" date="2011" name="J. Bacteriol.">
        <title>Two new complete genome sequences offer insight into host and tissue specificity of plant pathogenic Xanthomonas spp.</title>
        <authorList>
            <person name="Bogdanove A.J."/>
            <person name="Koebnik R."/>
            <person name="Lu H."/>
            <person name="Furutani A."/>
            <person name="Angiuoli S.V."/>
            <person name="Patil P.B."/>
            <person name="Van Sluys M.A."/>
            <person name="Ryan R.P."/>
            <person name="Meyer D.F."/>
            <person name="Han S.W."/>
            <person name="Aparna G."/>
            <person name="Rajaram M."/>
            <person name="Delcher A.L."/>
            <person name="Phillippy A.M."/>
            <person name="Puiu D."/>
            <person name="Schatz M.C."/>
            <person name="Shumway M."/>
            <person name="Sommer D.D."/>
            <person name="Trapnell C."/>
            <person name="Benahmed F."/>
            <person name="Dimitrov G."/>
            <person name="Madupu R."/>
            <person name="Radune D."/>
            <person name="Sullivan S."/>
            <person name="Jha G."/>
            <person name="Ishihara H."/>
            <person name="Lee S.W."/>
            <person name="Pandey A."/>
            <person name="Sharma V."/>
            <person name="Sriariyanun M."/>
            <person name="Szurek B."/>
            <person name="Vera-Cruz C.M."/>
            <person name="Dorman K.S."/>
            <person name="Ronald P.C."/>
            <person name="Verdier V."/>
            <person name="Dow J.M."/>
            <person name="Sonti R.V."/>
            <person name="Tsuge S."/>
            <person name="Brendel V.P."/>
            <person name="Rabinowicz P.D."/>
            <person name="Leach J.E."/>
            <person name="White F.F."/>
            <person name="Salzberg S.L."/>
        </authorList>
    </citation>
    <scope>NUCLEOTIDE SEQUENCE [LARGE SCALE GENOMIC DNA]</scope>
    <source>
        <strain evidence="1 2">BLS256</strain>
    </source>
</reference>
<dbReference type="GO" id="GO:0005524">
    <property type="term" value="F:ATP binding"/>
    <property type="evidence" value="ECO:0007669"/>
    <property type="project" value="UniProtKB-KW"/>
</dbReference>
<proteinExistence type="predicted"/>
<dbReference type="AlphaFoldDB" id="G7TG35"/>
<dbReference type="HOGENOM" id="CLU_3086233_0_0_6"/>
<gene>
    <name evidence="1" type="ORF">XOC_2459</name>
</gene>
<dbReference type="EMBL" id="CP003057">
    <property type="protein sequence ID" value="AEQ96590.1"/>
    <property type="molecule type" value="Genomic_DNA"/>
</dbReference>
<keyword evidence="1" id="KW-0067">ATP-binding</keyword>
<accession>G7TG35</accession>
<dbReference type="Gene3D" id="3.40.190.10">
    <property type="entry name" value="Periplasmic binding protein-like II"/>
    <property type="match status" value="1"/>
</dbReference>
<keyword evidence="1" id="KW-0547">Nucleotide-binding</keyword>
<dbReference type="Proteomes" id="UP000008851">
    <property type="component" value="Chromosome"/>
</dbReference>
<sequence>MIRSGALLPGLPEKVLACRRAFAALQPELSECSTVCVLEACRWLDASPGDRA</sequence>
<evidence type="ECO:0000313" key="1">
    <source>
        <dbReference type="EMBL" id="AEQ96590.1"/>
    </source>
</evidence>
<protein>
    <submittedName>
        <fullName evidence="1">Nitrate transport ATP-binding protein</fullName>
    </submittedName>
</protein>
<dbReference type="KEGG" id="xor:XOC_2459"/>
<organism evidence="1 2">
    <name type="scientific">Xanthomonas oryzae pv. oryzicola (strain BLS256)</name>
    <dbReference type="NCBI Taxonomy" id="383407"/>
    <lineage>
        <taxon>Bacteria</taxon>
        <taxon>Pseudomonadati</taxon>
        <taxon>Pseudomonadota</taxon>
        <taxon>Gammaproteobacteria</taxon>
        <taxon>Lysobacterales</taxon>
        <taxon>Lysobacteraceae</taxon>
        <taxon>Xanthomonas</taxon>
    </lineage>
</organism>